<proteinExistence type="inferred from homology"/>
<evidence type="ECO:0000256" key="9">
    <source>
        <dbReference type="ARBA" id="ARBA00023014"/>
    </source>
</evidence>
<keyword evidence="4" id="KW-0285">Flavoprotein</keyword>
<feature type="domain" description="FAD/NAD(P)-binding" evidence="11">
    <location>
        <begin position="384"/>
        <end position="635"/>
    </location>
</feature>
<organism evidence="12 13">
    <name type="scientific">Syntrophothermus lipocalidus (strain DSM 12680 / TGB-C1)</name>
    <dbReference type="NCBI Taxonomy" id="643648"/>
    <lineage>
        <taxon>Bacteria</taxon>
        <taxon>Bacillati</taxon>
        <taxon>Bacillota</taxon>
        <taxon>Clostridia</taxon>
        <taxon>Eubacteriales</taxon>
        <taxon>Syntrophomonadaceae</taxon>
        <taxon>Syntrophothermus</taxon>
    </lineage>
</organism>
<dbReference type="RefSeq" id="WP_013175539.1">
    <property type="nucleotide sequence ID" value="NC_014220.1"/>
</dbReference>
<protein>
    <submittedName>
        <fullName evidence="12">NADH:flavin oxidoreductase/NADH oxidase</fullName>
    </submittedName>
</protein>
<evidence type="ECO:0000259" key="10">
    <source>
        <dbReference type="Pfam" id="PF00724"/>
    </source>
</evidence>
<dbReference type="InterPro" id="IPR023753">
    <property type="entry name" value="FAD/NAD-binding_dom"/>
</dbReference>
<dbReference type="Proteomes" id="UP000000378">
    <property type="component" value="Chromosome"/>
</dbReference>
<dbReference type="KEGG" id="slp:Slip_1374"/>
<evidence type="ECO:0000256" key="7">
    <source>
        <dbReference type="ARBA" id="ARBA00023002"/>
    </source>
</evidence>
<keyword evidence="9" id="KW-0411">Iron-sulfur</keyword>
<accession>D7CN52</accession>
<evidence type="ECO:0000256" key="4">
    <source>
        <dbReference type="ARBA" id="ARBA00022630"/>
    </source>
</evidence>
<evidence type="ECO:0000313" key="13">
    <source>
        <dbReference type="Proteomes" id="UP000000378"/>
    </source>
</evidence>
<keyword evidence="8" id="KW-0408">Iron</keyword>
<dbReference type="InterPro" id="IPR013785">
    <property type="entry name" value="Aldolase_TIM"/>
</dbReference>
<dbReference type="CDD" id="cd02803">
    <property type="entry name" value="OYE_like_FMN_family"/>
    <property type="match status" value="1"/>
</dbReference>
<reference evidence="13" key="1">
    <citation type="journal article" date="2010" name="Stand. Genomic Sci.">
        <title>Complete genome sequence of Syntrophothermus lipocalidus type strain (TGB-C1T).</title>
        <authorList>
            <consortium name="US DOE Joint Genome Institute (JGI-PGF)"/>
            <person name="Djao O."/>
            <person name="Zhang X."/>
            <person name="Lucas S."/>
            <person name="Lapidus A."/>
            <person name="Glavina Del Rio T."/>
            <person name="Nolan M."/>
            <person name="Tice H."/>
            <person name="Cheng J."/>
            <person name="Han C."/>
            <person name="Tapia R."/>
            <person name="Goodwin L."/>
            <person name="Pitluck S."/>
            <person name="Liolios K."/>
            <person name="Ivanova N."/>
            <person name="Mavromatis K."/>
            <person name="Mikhailova N."/>
            <person name="Ovchinnikova G."/>
            <person name="Pati A."/>
            <person name="Brambilla E."/>
            <person name="Chen A."/>
            <person name="Palaniappan K."/>
            <person name="Land M."/>
            <person name="Hauser L."/>
            <person name="Chang Y."/>
            <person name="Jeffries C."/>
            <person name="Rohde M."/>
            <person name="Sikorski J."/>
            <person name="Spring S."/>
            <person name="Goker M."/>
            <person name="Detter J."/>
            <person name="Woyke T."/>
            <person name="Bristow J."/>
            <person name="Eisen J."/>
            <person name="Markowitz V."/>
            <person name="Hugenholtz P."/>
            <person name="Kyrpides N."/>
            <person name="Klenk H."/>
        </authorList>
    </citation>
    <scope>NUCLEOTIDE SEQUENCE [LARGE SCALE GENOMIC DNA]</scope>
    <source>
        <strain evidence="13">DSM 12680 / TGB-C1</strain>
    </source>
</reference>
<dbReference type="InterPro" id="IPR036188">
    <property type="entry name" value="FAD/NAD-bd_sf"/>
</dbReference>
<keyword evidence="5" id="KW-0288">FMN</keyword>
<comment type="cofactor">
    <cofactor evidence="1">
        <name>FMN</name>
        <dbReference type="ChEBI" id="CHEBI:58210"/>
    </cofactor>
</comment>
<comment type="similarity">
    <text evidence="3">In the N-terminal section; belongs to the NADH:flavin oxidoreductase/NADH oxidase family.</text>
</comment>
<dbReference type="GO" id="GO:0046872">
    <property type="term" value="F:metal ion binding"/>
    <property type="evidence" value="ECO:0007669"/>
    <property type="project" value="UniProtKB-KW"/>
</dbReference>
<evidence type="ECO:0000313" key="12">
    <source>
        <dbReference type="EMBL" id="ADI02137.1"/>
    </source>
</evidence>
<dbReference type="eggNOG" id="COG1902">
    <property type="taxonomic scope" value="Bacteria"/>
</dbReference>
<dbReference type="InterPro" id="IPR051793">
    <property type="entry name" value="NADH:flavin_oxidoreductase"/>
</dbReference>
<dbReference type="PANTHER" id="PTHR42917">
    <property type="entry name" value="2,4-DIENOYL-COA REDUCTASE"/>
    <property type="match status" value="1"/>
</dbReference>
<gene>
    <name evidence="12" type="ordered locus">Slip_1374</name>
</gene>
<dbReference type="PRINTS" id="PR00368">
    <property type="entry name" value="FADPNR"/>
</dbReference>
<comment type="cofactor">
    <cofactor evidence="2">
        <name>[4Fe-4S] cluster</name>
        <dbReference type="ChEBI" id="CHEBI:49883"/>
    </cofactor>
</comment>
<feature type="domain" description="NADH:flavin oxidoreductase/NADH oxidase N-terminal" evidence="10">
    <location>
        <begin position="12"/>
        <end position="335"/>
    </location>
</feature>
<dbReference type="SUPFAM" id="SSF51395">
    <property type="entry name" value="FMN-linked oxidoreductases"/>
    <property type="match status" value="1"/>
</dbReference>
<evidence type="ECO:0000256" key="5">
    <source>
        <dbReference type="ARBA" id="ARBA00022643"/>
    </source>
</evidence>
<dbReference type="eggNOG" id="COG0446">
    <property type="taxonomic scope" value="Bacteria"/>
</dbReference>
<dbReference type="AlphaFoldDB" id="D7CN52"/>
<dbReference type="HOGENOM" id="CLU_012153_1_1_9"/>
<dbReference type="SUPFAM" id="SSF51905">
    <property type="entry name" value="FAD/NAD(P)-binding domain"/>
    <property type="match status" value="1"/>
</dbReference>
<evidence type="ECO:0000256" key="2">
    <source>
        <dbReference type="ARBA" id="ARBA00001966"/>
    </source>
</evidence>
<dbReference type="Gene3D" id="3.20.20.70">
    <property type="entry name" value="Aldolase class I"/>
    <property type="match status" value="1"/>
</dbReference>
<name>D7CN52_SYNLT</name>
<dbReference type="Gene3D" id="3.40.50.720">
    <property type="entry name" value="NAD(P)-binding Rossmann-like Domain"/>
    <property type="match status" value="1"/>
</dbReference>
<evidence type="ECO:0000256" key="6">
    <source>
        <dbReference type="ARBA" id="ARBA00022723"/>
    </source>
</evidence>
<dbReference type="InterPro" id="IPR001155">
    <property type="entry name" value="OxRdtase_FMN_N"/>
</dbReference>
<dbReference type="OrthoDB" id="9772736at2"/>
<dbReference type="Pfam" id="PF07992">
    <property type="entry name" value="Pyr_redox_2"/>
    <property type="match status" value="1"/>
</dbReference>
<dbReference type="Pfam" id="PF00724">
    <property type="entry name" value="Oxidored_FMN"/>
    <property type="match status" value="1"/>
</dbReference>
<reference evidence="12 13" key="2">
    <citation type="journal article" date="2010" name="Stand. Genomic Sci.">
        <title>Complete genome sequence of Syntrophothermus lipocalidus type strain (TGB-C1).</title>
        <authorList>
            <person name="Djao O.D."/>
            <person name="Zhang X."/>
            <person name="Lucas S."/>
            <person name="Lapidus A."/>
            <person name="Del Rio T.G."/>
            <person name="Nolan M."/>
            <person name="Tice H."/>
            <person name="Cheng J.F."/>
            <person name="Han C."/>
            <person name="Tapia R."/>
            <person name="Goodwin L."/>
            <person name="Pitluck S."/>
            <person name="Liolios K."/>
            <person name="Ivanova N."/>
            <person name="Mavromatis K."/>
            <person name="Mikhailova N."/>
            <person name="Ovchinnikova G."/>
            <person name="Pati A."/>
            <person name="Brambilla E."/>
            <person name="Chen A."/>
            <person name="Palaniappan K."/>
            <person name="Land M."/>
            <person name="Hauser L."/>
            <person name="Chang Y.J."/>
            <person name="Jeffries C.D."/>
            <person name="Rohde M."/>
            <person name="Sikorski J."/>
            <person name="Spring S."/>
            <person name="Goker M."/>
            <person name="Detter J.C."/>
            <person name="Woyke T."/>
            <person name="Bristow J."/>
            <person name="Eisen J.A."/>
            <person name="Markowitz V."/>
            <person name="Hugenholtz P."/>
            <person name="Kyrpides N.C."/>
            <person name="Klenk H.P."/>
        </authorList>
    </citation>
    <scope>NUCLEOTIDE SEQUENCE [LARGE SCALE GENOMIC DNA]</scope>
    <source>
        <strain evidence="13">DSM 12680 / TGB-C1</strain>
    </source>
</reference>
<evidence type="ECO:0000259" key="11">
    <source>
        <dbReference type="Pfam" id="PF07992"/>
    </source>
</evidence>
<dbReference type="Gene3D" id="3.50.50.60">
    <property type="entry name" value="FAD/NAD(P)-binding domain"/>
    <property type="match status" value="1"/>
</dbReference>
<dbReference type="GO" id="GO:0010181">
    <property type="term" value="F:FMN binding"/>
    <property type="evidence" value="ECO:0007669"/>
    <property type="project" value="InterPro"/>
</dbReference>
<keyword evidence="7" id="KW-0560">Oxidoreductase</keyword>
<dbReference type="PANTHER" id="PTHR42917:SF2">
    <property type="entry name" value="2,4-DIENOYL-COA REDUCTASE [(2E)-ENOYL-COA-PRODUCING]"/>
    <property type="match status" value="1"/>
</dbReference>
<evidence type="ECO:0000256" key="8">
    <source>
        <dbReference type="ARBA" id="ARBA00023004"/>
    </source>
</evidence>
<dbReference type="GO" id="GO:0051536">
    <property type="term" value="F:iron-sulfur cluster binding"/>
    <property type="evidence" value="ECO:0007669"/>
    <property type="project" value="UniProtKB-KW"/>
</dbReference>
<dbReference type="PRINTS" id="PR00469">
    <property type="entry name" value="PNDRDTASEII"/>
</dbReference>
<keyword evidence="13" id="KW-1185">Reference proteome</keyword>
<dbReference type="STRING" id="643648.Slip_1374"/>
<sequence>MTGLKYLFRSGLIGSLAVSNRVFLPAMISGLAGVTGEVSPEMLAYYNARARSQPGVVVVEIACVDAPTGKAALNQLRIDHPRFLPGLRRLAERIKSWGPCAFIQLHHAGRQTTLLATEGQTPLSPSAVPDRSSRYICREMSLEDIELIKDKFIKAAGLAVQAGFDGVEIHAGHGYLLGQFLSPHTNRRQDRYGRDATGRARLIMEIVDGIKAACPGLVVGVRFNVADFVPGGIEPDEGVYLAQLLESAGSDYLSVTGGTHESGLTTVEPASFPEGWRMRLAAKVKKAVSVPVVGGGVIRHPEYAEQVLREGWVDYVFIGRGQLADGEWLTKARLQQSDRIRPCLSCNTCIAQSFYHLAVTCTVNPYIGRETWLNRPTQTSCPRRVVVAGGGPAGMAAAALLAAKGHRVTLIEAKQELGGMLTPASRVPHKRRLAEFRDYLVGELKRRGIDIRLGQRVTPKLLNQLQPEIAVVATGSVPRPCPGLAPGENVVQAVEVLASGELVRNRRVAVVGGGAIGCETALYLARHKNRVIVLEAGEKLAQGLNPMSRRDLLDGLDAAGVEKVTGCVVVEVKGDIVRARDSCGRIFDIEAELVVLAVGLEPYNPLSSMLRTSVPEVYVIGDAVKPRNIAAAIFEAETLARRL</sequence>
<evidence type="ECO:0000256" key="3">
    <source>
        <dbReference type="ARBA" id="ARBA00011048"/>
    </source>
</evidence>
<evidence type="ECO:0000256" key="1">
    <source>
        <dbReference type="ARBA" id="ARBA00001917"/>
    </source>
</evidence>
<keyword evidence="6" id="KW-0479">Metal-binding</keyword>
<dbReference type="EMBL" id="CP002048">
    <property type="protein sequence ID" value="ADI02137.1"/>
    <property type="molecule type" value="Genomic_DNA"/>
</dbReference>
<dbReference type="GO" id="GO:0016491">
    <property type="term" value="F:oxidoreductase activity"/>
    <property type="evidence" value="ECO:0007669"/>
    <property type="project" value="UniProtKB-KW"/>
</dbReference>